<comment type="caution">
    <text evidence="2">The sequence shown here is derived from an EMBL/GenBank/DDBJ whole genome shotgun (WGS) entry which is preliminary data.</text>
</comment>
<dbReference type="GO" id="GO:0003677">
    <property type="term" value="F:DNA binding"/>
    <property type="evidence" value="ECO:0007669"/>
    <property type="project" value="UniProtKB-KW"/>
</dbReference>
<dbReference type="RefSeq" id="WP_142088521.1">
    <property type="nucleotide sequence ID" value="NZ_SZUV01000001.1"/>
</dbReference>
<evidence type="ECO:0000313" key="3">
    <source>
        <dbReference type="Proteomes" id="UP000315403"/>
    </source>
</evidence>
<reference evidence="2 3" key="1">
    <citation type="submission" date="2019-03" db="EMBL/GenBank/DDBJ databases">
        <title>New insights into Acidothiobacillus thiooxidans sulfur metabolism through coupled gene expression, solution geochemistry, microscopy and spectroscopy analyses.</title>
        <authorList>
            <person name="Camacho D."/>
            <person name="Frazao R."/>
            <person name="Fouillen A."/>
            <person name="Nanci A."/>
            <person name="Lang B.F."/>
            <person name="Apte S.C."/>
            <person name="Baron C."/>
            <person name="Warren L.A."/>
        </authorList>
    </citation>
    <scope>NUCLEOTIDE SEQUENCE [LARGE SCALE GENOMIC DNA]</scope>
    <source>
        <strain evidence="2 3">ATCC 19377</strain>
    </source>
</reference>
<protein>
    <submittedName>
        <fullName evidence="2">Uncharacterized protein</fullName>
    </submittedName>
</protein>
<accession>A0A543Q7I6</accession>
<proteinExistence type="predicted"/>
<dbReference type="AlphaFoldDB" id="A0A543Q7I6"/>
<sequence length="68" mass="7558">MATTIRKLKDVRVLAEGMRKTQADGHNPGELLSVNASMETVSMTFEQCAQDLLEAKRSGWKNAKHAQQ</sequence>
<keyword evidence="1" id="KW-0238">DNA-binding</keyword>
<evidence type="ECO:0000256" key="1">
    <source>
        <dbReference type="ARBA" id="ARBA00023125"/>
    </source>
</evidence>
<dbReference type="Proteomes" id="UP000315403">
    <property type="component" value="Unassembled WGS sequence"/>
</dbReference>
<gene>
    <name evidence="2" type="ORF">DLNHIDIE_02173</name>
</gene>
<evidence type="ECO:0000313" key="2">
    <source>
        <dbReference type="EMBL" id="TQN52285.1"/>
    </source>
</evidence>
<organism evidence="2 3">
    <name type="scientific">Acidithiobacillus thiooxidans ATCC 19377</name>
    <dbReference type="NCBI Taxonomy" id="637390"/>
    <lineage>
        <taxon>Bacteria</taxon>
        <taxon>Pseudomonadati</taxon>
        <taxon>Pseudomonadota</taxon>
        <taxon>Acidithiobacillia</taxon>
        <taxon>Acidithiobacillales</taxon>
        <taxon>Acidithiobacillaceae</taxon>
        <taxon>Acidithiobacillus</taxon>
    </lineage>
</organism>
<dbReference type="EMBL" id="SZUV01000001">
    <property type="protein sequence ID" value="TQN52285.1"/>
    <property type="molecule type" value="Genomic_DNA"/>
</dbReference>
<name>A0A543Q7I6_ACITH</name>
<dbReference type="InterPro" id="IPR010998">
    <property type="entry name" value="Integrase_recombinase_N"/>
</dbReference>
<dbReference type="Gene3D" id="1.10.150.130">
    <property type="match status" value="1"/>
</dbReference>